<keyword evidence="5 10" id="KW-0812">Transmembrane</keyword>
<feature type="compositionally biased region" description="Basic and acidic residues" evidence="11">
    <location>
        <begin position="300"/>
        <end position="312"/>
    </location>
</feature>
<dbReference type="SUPFAM" id="SSF103473">
    <property type="entry name" value="MFS general substrate transporter"/>
    <property type="match status" value="1"/>
</dbReference>
<evidence type="ECO:0000256" key="1">
    <source>
        <dbReference type="ARBA" id="ARBA00004128"/>
    </source>
</evidence>
<keyword evidence="3 10" id="KW-0813">Transport</keyword>
<feature type="transmembrane region" description="Helical" evidence="10">
    <location>
        <begin position="539"/>
        <end position="558"/>
    </location>
</feature>
<evidence type="ECO:0000256" key="8">
    <source>
        <dbReference type="ARBA" id="ARBA00023006"/>
    </source>
</evidence>
<feature type="transmembrane region" description="Helical" evidence="10">
    <location>
        <begin position="203"/>
        <end position="224"/>
    </location>
</feature>
<evidence type="ECO:0000256" key="10">
    <source>
        <dbReference type="RuleBase" id="RU363073"/>
    </source>
</evidence>
<comment type="subcellular location">
    <subcellularLocation>
        <location evidence="1 10">Vacuole membrane</location>
        <topology evidence="1 10">Multi-pass membrane protein</topology>
    </subcellularLocation>
</comment>
<sequence length="689" mass="74786">MVPRNEPFRRQNLLQPAPPPPPPPQLSPSPSPTPPTAATPPLLKHQRSPSPFSVTTSAEADDERSTSSESPLMLPVRRWRDNSSDGEPPDDNGGLAPANYPGEDTRPTSRKEILGFYTYSFAGEVFVVCGLGAFIPITLEELARASATAVLARDHTKSCQSRPDDIPDFGGPFPSSNNTVTVAEKARDNQCVFTLLGSEINTASFAMFTFSLSVLLQALVVVTISGAADHGRYRKTFLLGFGFVGAVTTMLFLPVTPNVFLFGSLWAILGNICFGASFVLLNSFLPLLVRHHPQVGSRSRSLDEYDEARSEGTSHPPSRPELDDDDDDMLDSTSHLLRPDDSTTPFPASPSASSPQMQLSTKISSNGVGIGYIAAVIVQILSVIIVINTTPNLWALRIVLFIVGLWWFLFTIPAALWLRPRPGPPLALTHNSSAADSHKPNSANSPLSWTVYLTYSWKNLFTTILRARRLKDVLLFLAAWFMISDAIATVSGTAILFAKTTLAMPPSALAMINVIVTLCGIFGAFSWSTISRYFRLSPSATITTCICIFELIPIYGLLGFLGPIQRLGYLGLQQQWEMYPVAAVYGIVLGGLSSYCRSLYGELIPPGSEAAFYALYAITDKGSSIFGPAVVGAITNRYGDIRPAFWFLAVLIGLPIPIMYFVDVERGRREGRALARQDIGIVEAVASDG</sequence>
<keyword evidence="7 10" id="KW-1133">Transmembrane helix</keyword>
<feature type="transmembrane region" description="Helical" evidence="10">
    <location>
        <begin position="265"/>
        <end position="289"/>
    </location>
</feature>
<feature type="region of interest" description="Disordered" evidence="11">
    <location>
        <begin position="1"/>
        <end position="107"/>
    </location>
</feature>
<proteinExistence type="inferred from homology"/>
<evidence type="ECO:0000256" key="6">
    <source>
        <dbReference type="ARBA" id="ARBA00022970"/>
    </source>
</evidence>
<feature type="compositionally biased region" description="Polar residues" evidence="11">
    <location>
        <begin position="48"/>
        <end position="58"/>
    </location>
</feature>
<comment type="caution">
    <text evidence="12">The sequence shown here is derived from an EMBL/GenBank/DDBJ whole genome shotgun (WGS) entry which is preliminary data.</text>
</comment>
<evidence type="ECO:0000313" key="12">
    <source>
        <dbReference type="EMBL" id="KAF2716193.1"/>
    </source>
</evidence>
<accession>A0A9P4PWF0</accession>
<feature type="transmembrane region" description="Helical" evidence="10">
    <location>
        <begin position="508"/>
        <end position="527"/>
    </location>
</feature>
<organism evidence="12 13">
    <name type="scientific">Polychaeton citri CBS 116435</name>
    <dbReference type="NCBI Taxonomy" id="1314669"/>
    <lineage>
        <taxon>Eukaryota</taxon>
        <taxon>Fungi</taxon>
        <taxon>Dikarya</taxon>
        <taxon>Ascomycota</taxon>
        <taxon>Pezizomycotina</taxon>
        <taxon>Dothideomycetes</taxon>
        <taxon>Dothideomycetidae</taxon>
        <taxon>Capnodiales</taxon>
        <taxon>Capnodiaceae</taxon>
        <taxon>Polychaeton</taxon>
    </lineage>
</organism>
<dbReference type="Gene3D" id="1.20.1250.20">
    <property type="entry name" value="MFS general substrate transporter like domains"/>
    <property type="match status" value="1"/>
</dbReference>
<feature type="transmembrane region" description="Helical" evidence="10">
    <location>
        <begin position="236"/>
        <end position="253"/>
    </location>
</feature>
<keyword evidence="8 10" id="KW-0072">Autophagy</keyword>
<feature type="compositionally biased region" description="Low complexity" evidence="11">
    <location>
        <begin position="342"/>
        <end position="355"/>
    </location>
</feature>
<feature type="transmembrane region" description="Helical" evidence="10">
    <location>
        <begin position="578"/>
        <end position="600"/>
    </location>
</feature>
<dbReference type="GO" id="GO:0032974">
    <property type="term" value="P:amino acid transmembrane export from vacuole"/>
    <property type="evidence" value="ECO:0007669"/>
    <property type="project" value="InterPro"/>
</dbReference>
<keyword evidence="4 10" id="KW-0926">Vacuole</keyword>
<dbReference type="PANTHER" id="PTHR23519">
    <property type="entry name" value="AUTOPHAGY-RELATED PROTEIN 22"/>
    <property type="match status" value="1"/>
</dbReference>
<feature type="transmembrane region" description="Helical" evidence="10">
    <location>
        <begin position="643"/>
        <end position="662"/>
    </location>
</feature>
<dbReference type="OrthoDB" id="192733at2759"/>
<dbReference type="EMBL" id="MU003888">
    <property type="protein sequence ID" value="KAF2716193.1"/>
    <property type="molecule type" value="Genomic_DNA"/>
</dbReference>
<evidence type="ECO:0000256" key="9">
    <source>
        <dbReference type="ARBA" id="ARBA00023136"/>
    </source>
</evidence>
<evidence type="ECO:0000256" key="5">
    <source>
        <dbReference type="ARBA" id="ARBA00022692"/>
    </source>
</evidence>
<feature type="transmembrane region" description="Helical" evidence="10">
    <location>
        <begin position="473"/>
        <end position="496"/>
    </location>
</feature>
<feature type="transmembrane region" description="Helical" evidence="10">
    <location>
        <begin position="367"/>
        <end position="388"/>
    </location>
</feature>
<dbReference type="InterPro" id="IPR050495">
    <property type="entry name" value="ATG22/LtaA_families"/>
</dbReference>
<dbReference type="InterPro" id="IPR044738">
    <property type="entry name" value="Atg22"/>
</dbReference>
<dbReference type="Pfam" id="PF11700">
    <property type="entry name" value="ATG22"/>
    <property type="match status" value="1"/>
</dbReference>
<evidence type="ECO:0000256" key="2">
    <source>
        <dbReference type="ARBA" id="ARBA00006978"/>
    </source>
</evidence>
<keyword evidence="13" id="KW-1185">Reference proteome</keyword>
<evidence type="ECO:0000256" key="3">
    <source>
        <dbReference type="ARBA" id="ARBA00022448"/>
    </source>
</evidence>
<dbReference type="AlphaFoldDB" id="A0A9P4PWF0"/>
<keyword evidence="6 10" id="KW-0029">Amino-acid transport</keyword>
<evidence type="ECO:0000256" key="11">
    <source>
        <dbReference type="SAM" id="MobiDB-lite"/>
    </source>
</evidence>
<dbReference type="PANTHER" id="PTHR23519:SF1">
    <property type="entry name" value="AUTOPHAGY-RELATED PROTEIN 22"/>
    <property type="match status" value="1"/>
</dbReference>
<protein>
    <recommendedName>
        <fullName evidence="10">Autophagy-related protein</fullName>
    </recommendedName>
</protein>
<reference evidence="12" key="1">
    <citation type="journal article" date="2020" name="Stud. Mycol.">
        <title>101 Dothideomycetes genomes: a test case for predicting lifestyles and emergence of pathogens.</title>
        <authorList>
            <person name="Haridas S."/>
            <person name="Albert R."/>
            <person name="Binder M."/>
            <person name="Bloem J."/>
            <person name="Labutti K."/>
            <person name="Salamov A."/>
            <person name="Andreopoulos B."/>
            <person name="Baker S."/>
            <person name="Barry K."/>
            <person name="Bills G."/>
            <person name="Bluhm B."/>
            <person name="Cannon C."/>
            <person name="Castanera R."/>
            <person name="Culley D."/>
            <person name="Daum C."/>
            <person name="Ezra D."/>
            <person name="Gonzalez J."/>
            <person name="Henrissat B."/>
            <person name="Kuo A."/>
            <person name="Liang C."/>
            <person name="Lipzen A."/>
            <person name="Lutzoni F."/>
            <person name="Magnuson J."/>
            <person name="Mondo S."/>
            <person name="Nolan M."/>
            <person name="Ohm R."/>
            <person name="Pangilinan J."/>
            <person name="Park H.-J."/>
            <person name="Ramirez L."/>
            <person name="Alfaro M."/>
            <person name="Sun H."/>
            <person name="Tritt A."/>
            <person name="Yoshinaga Y."/>
            <person name="Zwiers L.-H."/>
            <person name="Turgeon B."/>
            <person name="Goodwin S."/>
            <person name="Spatafora J."/>
            <person name="Crous P."/>
            <person name="Grigoriev I."/>
        </authorList>
    </citation>
    <scope>NUCLEOTIDE SEQUENCE</scope>
    <source>
        <strain evidence="12">CBS 116435</strain>
    </source>
</reference>
<dbReference type="GO" id="GO:0006914">
    <property type="term" value="P:autophagy"/>
    <property type="evidence" value="ECO:0007669"/>
    <property type="project" value="UniProtKB-KW"/>
</dbReference>
<evidence type="ECO:0000256" key="7">
    <source>
        <dbReference type="ARBA" id="ARBA00022989"/>
    </source>
</evidence>
<dbReference type="InterPro" id="IPR024671">
    <property type="entry name" value="Atg22-like"/>
</dbReference>
<dbReference type="InterPro" id="IPR036259">
    <property type="entry name" value="MFS_trans_sf"/>
</dbReference>
<feature type="transmembrane region" description="Helical" evidence="10">
    <location>
        <begin position="612"/>
        <end position="631"/>
    </location>
</feature>
<feature type="transmembrane region" description="Helical" evidence="10">
    <location>
        <begin position="394"/>
        <end position="418"/>
    </location>
</feature>
<feature type="region of interest" description="Disordered" evidence="11">
    <location>
        <begin position="299"/>
        <end position="358"/>
    </location>
</feature>
<feature type="compositionally biased region" description="Pro residues" evidence="11">
    <location>
        <begin position="16"/>
        <end position="38"/>
    </location>
</feature>
<gene>
    <name evidence="12" type="ORF">K431DRAFT_307992</name>
</gene>
<dbReference type="Proteomes" id="UP000799441">
    <property type="component" value="Unassembled WGS sequence"/>
</dbReference>
<dbReference type="GO" id="GO:0005774">
    <property type="term" value="C:vacuolar membrane"/>
    <property type="evidence" value="ECO:0007669"/>
    <property type="project" value="UniProtKB-SubCell"/>
</dbReference>
<feature type="transmembrane region" description="Helical" evidence="10">
    <location>
        <begin position="116"/>
        <end position="137"/>
    </location>
</feature>
<dbReference type="CDD" id="cd17483">
    <property type="entry name" value="MFS_Atg22_like"/>
    <property type="match status" value="1"/>
</dbReference>
<evidence type="ECO:0000313" key="13">
    <source>
        <dbReference type="Proteomes" id="UP000799441"/>
    </source>
</evidence>
<comment type="similarity">
    <text evidence="2 10">Belongs to the ATG22 family.</text>
</comment>
<name>A0A9P4PWF0_9PEZI</name>
<evidence type="ECO:0000256" key="4">
    <source>
        <dbReference type="ARBA" id="ARBA00022554"/>
    </source>
</evidence>
<keyword evidence="9 10" id="KW-0472">Membrane</keyword>
<comment type="function">
    <text evidence="10">Vacuolar effluxer which mediate the efflux of amino acids resulting from autophagic degradation. The release of autophagic amino acids allows the maintenance of protein synthesis and viability during nitrogen starvation.</text>
</comment>